<proteinExistence type="predicted"/>
<dbReference type="EMBL" id="JANBUP010000286">
    <property type="protein sequence ID" value="KAJ2812124.1"/>
    <property type="molecule type" value="Genomic_DNA"/>
</dbReference>
<evidence type="ECO:0000313" key="1">
    <source>
        <dbReference type="EMBL" id="KAJ2812124.1"/>
    </source>
</evidence>
<gene>
    <name evidence="1" type="primary">LAS1</name>
    <name evidence="1" type="ORF">H4S07_001614</name>
</gene>
<organism evidence="1 2">
    <name type="scientific">Coemansia furcata</name>
    <dbReference type="NCBI Taxonomy" id="417177"/>
    <lineage>
        <taxon>Eukaryota</taxon>
        <taxon>Fungi</taxon>
        <taxon>Fungi incertae sedis</taxon>
        <taxon>Zoopagomycota</taxon>
        <taxon>Kickxellomycotina</taxon>
        <taxon>Kickxellomycetes</taxon>
        <taxon>Kickxellales</taxon>
        <taxon>Kickxellaceae</taxon>
        <taxon>Coemansia</taxon>
    </lineage>
</organism>
<protein>
    <submittedName>
        <fullName evidence="1">rRNA-processing protein las1</fullName>
    </submittedName>
</protein>
<reference evidence="1" key="1">
    <citation type="submission" date="2022-07" db="EMBL/GenBank/DDBJ databases">
        <title>Phylogenomic reconstructions and comparative analyses of Kickxellomycotina fungi.</title>
        <authorList>
            <person name="Reynolds N.K."/>
            <person name="Stajich J.E."/>
            <person name="Barry K."/>
            <person name="Grigoriev I.V."/>
            <person name="Crous P."/>
            <person name="Smith M.E."/>
        </authorList>
    </citation>
    <scope>NUCLEOTIDE SEQUENCE</scope>
    <source>
        <strain evidence="1">CBS 102833</strain>
    </source>
</reference>
<name>A0ACC1LN29_9FUNG</name>
<evidence type="ECO:0000313" key="2">
    <source>
        <dbReference type="Proteomes" id="UP001140096"/>
    </source>
</evidence>
<accession>A0ACC1LN29</accession>
<dbReference type="Proteomes" id="UP001140096">
    <property type="component" value="Unassembled WGS sequence"/>
</dbReference>
<keyword evidence="2" id="KW-1185">Reference proteome</keyword>
<comment type="caution">
    <text evidence="1">The sequence shown here is derived from an EMBL/GenBank/DDBJ whole genome shotgun (WGS) entry which is preliminary data.</text>
</comment>
<sequence length="578" mass="62265">MHFAITVDFQTADDGTVTLHERDTTKQIRASIEEIVELVKCLVNGSTSWDDALSKHPLVVPWASTEEYMAAADSLYSSDISERKRGVAIVKAWRARGRVPVAIEATASLAEMCVADHEQRHGVTIYQLQHMYAMALIRFVNSIVDLEQKGVYAQSVAMLAGRIGMPAWFVELRHAGTHEQLPSLATLRSACAQALLWLRDYYWSKQVRRLPADTMIQVRAVIAEYLSACEARQTAVATVASRSAKHSANQSVLATADAAVGSATAALTALVARLHADAVRLYVVPVLIESGFLVPSEKRLRAKFPDCNLPPALAEGWSAPFAIFTASWGESLFYEELLAAMVSALTPDSSELGIFESGDGALSTSHAATLVAWIRWILESHYVPSGTAGGKASTVSIEDLLEGCLRNPSYYSRSVLRVVSDVDPALKRDLKPFVEYMGKALAALVADEAKTSAPPANSKPVPTVSLKALREEEALMQRRLDQLFGAGRGASQSDAMDIDASASSTATATSAPESRSAVNATAAAAMAHQTESAAASRWSYVPEAVWTQCPIGTLCDGTIPALEWPAWIDNVPLHATPL</sequence>